<reference evidence="1" key="2">
    <citation type="submission" date="2020-09" db="EMBL/GenBank/DDBJ databases">
        <authorList>
            <person name="Sun Q."/>
            <person name="Zhou Y."/>
        </authorList>
    </citation>
    <scope>NUCLEOTIDE SEQUENCE</scope>
    <source>
        <strain evidence="1">CGMCC 4.7679</strain>
    </source>
</reference>
<dbReference type="EMBL" id="BNAV01000001">
    <property type="protein sequence ID" value="GHF39045.1"/>
    <property type="molecule type" value="Genomic_DNA"/>
</dbReference>
<dbReference type="Proteomes" id="UP000658656">
    <property type="component" value="Unassembled WGS sequence"/>
</dbReference>
<comment type="caution">
    <text evidence="1">The sequence shown here is derived from an EMBL/GenBank/DDBJ whole genome shotgun (WGS) entry which is preliminary data.</text>
</comment>
<gene>
    <name evidence="1" type="ORF">GCM10017566_10420</name>
</gene>
<evidence type="ECO:0000313" key="1">
    <source>
        <dbReference type="EMBL" id="GHF39045.1"/>
    </source>
</evidence>
<dbReference type="AlphaFoldDB" id="A0A8H9M967"/>
<protein>
    <submittedName>
        <fullName evidence="1">Uncharacterized protein</fullName>
    </submittedName>
</protein>
<proteinExistence type="predicted"/>
<accession>A0A8H9M967</accession>
<reference evidence="1" key="1">
    <citation type="journal article" date="2014" name="Int. J. Syst. Evol. Microbiol.">
        <title>Complete genome sequence of Corynebacterium casei LMG S-19264T (=DSM 44701T), isolated from a smear-ripened cheese.</title>
        <authorList>
            <consortium name="US DOE Joint Genome Institute (JGI-PGF)"/>
            <person name="Walter F."/>
            <person name="Albersmeier A."/>
            <person name="Kalinowski J."/>
            <person name="Ruckert C."/>
        </authorList>
    </citation>
    <scope>NUCLEOTIDE SEQUENCE</scope>
    <source>
        <strain evidence="1">CGMCC 4.7679</strain>
    </source>
</reference>
<sequence>MVVAGEGAAEILPRLDGLANVRAAPAGNAEDASRLVAQSHAAYVVHDADPLADVAAAWAGFFDRQDPAGTLEVAVEAALAGLRWGTVQLPDYYVVLDPESLPATRKHWWLGVLAGVSPSRVIPARASAGAVADVLSRLPSGRWWPEPPDEWLRGLGRAVPDRVGVPGSA</sequence>
<organism evidence="1 2">
    <name type="scientific">Amycolatopsis bartoniae</name>
    <dbReference type="NCBI Taxonomy" id="941986"/>
    <lineage>
        <taxon>Bacteria</taxon>
        <taxon>Bacillati</taxon>
        <taxon>Actinomycetota</taxon>
        <taxon>Actinomycetes</taxon>
        <taxon>Pseudonocardiales</taxon>
        <taxon>Pseudonocardiaceae</taxon>
        <taxon>Amycolatopsis</taxon>
    </lineage>
</organism>
<evidence type="ECO:0000313" key="2">
    <source>
        <dbReference type="Proteomes" id="UP000658656"/>
    </source>
</evidence>
<name>A0A8H9M967_9PSEU</name>
<keyword evidence="2" id="KW-1185">Reference proteome</keyword>